<feature type="region of interest" description="Disordered" evidence="1">
    <location>
        <begin position="1"/>
        <end position="22"/>
    </location>
</feature>
<comment type="caution">
    <text evidence="3">The sequence shown here is derived from an EMBL/GenBank/DDBJ whole genome shotgun (WGS) entry which is preliminary data.</text>
</comment>
<dbReference type="Gene3D" id="2.60.120.200">
    <property type="match status" value="1"/>
</dbReference>
<name>A0A369JFQ2_HYPMA</name>
<dbReference type="EMBL" id="LUEZ02000058">
    <property type="protein sequence ID" value="RDB20738.1"/>
    <property type="molecule type" value="Genomic_DNA"/>
</dbReference>
<dbReference type="AlphaFoldDB" id="A0A369JFQ2"/>
<proteinExistence type="predicted"/>
<feature type="compositionally biased region" description="Basic residues" evidence="1">
    <location>
        <begin position="65"/>
        <end position="75"/>
    </location>
</feature>
<organism evidence="3 4">
    <name type="scientific">Hypsizygus marmoreus</name>
    <name type="common">White beech mushroom</name>
    <name type="synonym">Agaricus marmoreus</name>
    <dbReference type="NCBI Taxonomy" id="39966"/>
    <lineage>
        <taxon>Eukaryota</taxon>
        <taxon>Fungi</taxon>
        <taxon>Dikarya</taxon>
        <taxon>Basidiomycota</taxon>
        <taxon>Agaricomycotina</taxon>
        <taxon>Agaricomycetes</taxon>
        <taxon>Agaricomycetidae</taxon>
        <taxon>Agaricales</taxon>
        <taxon>Tricholomatineae</taxon>
        <taxon>Lyophyllaceae</taxon>
        <taxon>Hypsizygus</taxon>
    </lineage>
</organism>
<dbReference type="InterPro" id="IPR048958">
    <property type="entry name" value="Polysacc_lyase_14"/>
</dbReference>
<dbReference type="Proteomes" id="UP000076154">
    <property type="component" value="Unassembled WGS sequence"/>
</dbReference>
<dbReference type="InParanoid" id="A0A369JFQ2"/>
<accession>A0A369JFQ2</accession>
<feature type="region of interest" description="Disordered" evidence="1">
    <location>
        <begin position="53"/>
        <end position="93"/>
    </location>
</feature>
<dbReference type="PANTHER" id="PTHR40124:SF1">
    <property type="entry name" value="DISAGGREGATASE RELATED REPEAT PROTEIN"/>
    <property type="match status" value="1"/>
</dbReference>
<evidence type="ECO:0000256" key="1">
    <source>
        <dbReference type="SAM" id="MobiDB-lite"/>
    </source>
</evidence>
<dbReference type="PANTHER" id="PTHR40124">
    <property type="match status" value="1"/>
</dbReference>
<gene>
    <name evidence="3" type="ORF">Hypma_012163</name>
</gene>
<reference evidence="3" key="1">
    <citation type="submission" date="2018-04" db="EMBL/GenBank/DDBJ databases">
        <title>Whole genome sequencing of Hypsizygus marmoreus.</title>
        <authorList>
            <person name="Choi I.-G."/>
            <person name="Min B."/>
            <person name="Kim J.-G."/>
            <person name="Kim S."/>
            <person name="Oh Y.-L."/>
            <person name="Kong W.-S."/>
            <person name="Park H."/>
            <person name="Jeong J."/>
            <person name="Song E.-S."/>
        </authorList>
    </citation>
    <scope>NUCLEOTIDE SEQUENCE [LARGE SCALE GENOMIC DNA]</scope>
    <source>
        <strain evidence="3">51987-8</strain>
    </source>
</reference>
<evidence type="ECO:0000259" key="2">
    <source>
        <dbReference type="Pfam" id="PF21294"/>
    </source>
</evidence>
<sequence length="323" mass="35610">MTEPQSPLHLLSVGSFPVPISDSESESEAHFKYGFTTSKSLLSQYPHIDHVPLSKGDTALGVHKNSSRTSHRLVKPPKASSSPPRTSDKTRDPEEAWEAFYPKGSINPSASIAGGFSFYLSGPKEFKERLESGNGAKEVLFGYRMMLEDGWEWVKGGKLPGFFGGVGERAYGCTGGRQDHRCQCFDIRPMWRANGVAELYTYLPLTSSNATHLLAVPPISRANADYGYSVGRGAFRLDTAVGNWVSIAFRVTMNDVGVENGEIQLWFDGVEVISVKGLTFRESAEARIKGMHFQTFFGGHTEDWASPKDQKSWFSDIVGIIVK</sequence>
<feature type="domain" description="Polysaccharide lyase 14" evidence="2">
    <location>
        <begin position="94"/>
        <end position="317"/>
    </location>
</feature>
<keyword evidence="4" id="KW-1185">Reference proteome</keyword>
<evidence type="ECO:0000313" key="3">
    <source>
        <dbReference type="EMBL" id="RDB20738.1"/>
    </source>
</evidence>
<dbReference type="STRING" id="39966.A0A369JFQ2"/>
<protein>
    <recommendedName>
        <fullName evidence="2">Polysaccharide lyase 14 domain-containing protein</fullName>
    </recommendedName>
</protein>
<dbReference type="OrthoDB" id="3337916at2759"/>
<dbReference type="Pfam" id="PF21294">
    <property type="entry name" value="Polysacc_lyase_14"/>
    <property type="match status" value="1"/>
</dbReference>
<evidence type="ECO:0000313" key="4">
    <source>
        <dbReference type="Proteomes" id="UP000076154"/>
    </source>
</evidence>